<dbReference type="SUPFAM" id="SSF52317">
    <property type="entry name" value="Class I glutamine amidotransferase-like"/>
    <property type="match status" value="1"/>
</dbReference>
<keyword evidence="2" id="KW-1185">Reference proteome</keyword>
<evidence type="ECO:0000313" key="2">
    <source>
        <dbReference type="Proteomes" id="UP001519295"/>
    </source>
</evidence>
<gene>
    <name evidence="1" type="ORF">JOF36_002616</name>
</gene>
<dbReference type="Proteomes" id="UP001519295">
    <property type="component" value="Unassembled WGS sequence"/>
</dbReference>
<evidence type="ECO:0000313" key="1">
    <source>
        <dbReference type="EMBL" id="MBP2366920.1"/>
    </source>
</evidence>
<reference evidence="1 2" key="1">
    <citation type="submission" date="2021-03" db="EMBL/GenBank/DDBJ databases">
        <title>Sequencing the genomes of 1000 actinobacteria strains.</title>
        <authorList>
            <person name="Klenk H.-P."/>
        </authorList>
    </citation>
    <scope>NUCLEOTIDE SEQUENCE [LARGE SCALE GENOMIC DNA]</scope>
    <source>
        <strain evidence="1 2">DSM 45256</strain>
    </source>
</reference>
<comment type="caution">
    <text evidence="1">The sequence shown here is derived from an EMBL/GenBank/DDBJ whole genome shotgun (WGS) entry which is preliminary data.</text>
</comment>
<protein>
    <recommendedName>
        <fullName evidence="3">ThuA-like domain-containing protein</fullName>
    </recommendedName>
</protein>
<name>A0ABS4VSL7_9PSEU</name>
<dbReference type="EMBL" id="JAGINU010000001">
    <property type="protein sequence ID" value="MBP2366920.1"/>
    <property type="molecule type" value="Genomic_DNA"/>
</dbReference>
<dbReference type="InterPro" id="IPR029062">
    <property type="entry name" value="Class_I_gatase-like"/>
</dbReference>
<dbReference type="RefSeq" id="WP_210027013.1">
    <property type="nucleotide sequence ID" value="NZ_JAGINU010000001.1"/>
</dbReference>
<accession>A0ABS4VSL7</accession>
<evidence type="ECO:0008006" key="3">
    <source>
        <dbReference type="Google" id="ProtNLM"/>
    </source>
</evidence>
<sequence length="212" mass="23520">MSAPEIAFVHGGSSSHLTTLQDPALAPYRLRPVHLYDFTPDDIAGADAVIVADREHPALLGKHGSSLYEVAERGGVLVVFGENAAHEWLPGVSWEPRPTNFWWWRTGEDHGMRLQRTDEPIWDFFSEKAMIWHHHGIFTPPEGAVPLVTVEEDGATAGATTYHDTVSTAGELFVTTMDPCFHHGAAFMPGATQLLYSTVRWVEHRARRAGRT</sequence>
<organism evidence="1 2">
    <name type="scientific">Pseudonocardia parietis</name>
    <dbReference type="NCBI Taxonomy" id="570936"/>
    <lineage>
        <taxon>Bacteria</taxon>
        <taxon>Bacillati</taxon>
        <taxon>Actinomycetota</taxon>
        <taxon>Actinomycetes</taxon>
        <taxon>Pseudonocardiales</taxon>
        <taxon>Pseudonocardiaceae</taxon>
        <taxon>Pseudonocardia</taxon>
    </lineage>
</organism>
<proteinExistence type="predicted"/>